<dbReference type="PANTHER" id="PTHR30255:SF2">
    <property type="entry name" value="SINGLE-STRANDED-DNA-SPECIFIC EXONUCLEASE RECJ"/>
    <property type="match status" value="1"/>
</dbReference>
<keyword evidence="5 9" id="KW-0269">Exonuclease</keyword>
<feature type="domain" description="RecJ OB" evidence="8">
    <location>
        <begin position="458"/>
        <end position="562"/>
    </location>
</feature>
<evidence type="ECO:0000256" key="1">
    <source>
        <dbReference type="ARBA" id="ARBA00005915"/>
    </source>
</evidence>
<gene>
    <name evidence="9" type="ORF">SAMN00808754_2582</name>
</gene>
<evidence type="ECO:0000259" key="6">
    <source>
        <dbReference type="Pfam" id="PF01368"/>
    </source>
</evidence>
<dbReference type="Pfam" id="PF17768">
    <property type="entry name" value="RecJ_OB"/>
    <property type="match status" value="1"/>
</dbReference>
<dbReference type="Gene3D" id="2.40.50.460">
    <property type="match status" value="1"/>
</dbReference>
<evidence type="ECO:0000259" key="7">
    <source>
        <dbReference type="Pfam" id="PF02272"/>
    </source>
</evidence>
<dbReference type="Proteomes" id="UP000192569">
    <property type="component" value="Chromosome I"/>
</dbReference>
<evidence type="ECO:0000259" key="8">
    <source>
        <dbReference type="Pfam" id="PF17768"/>
    </source>
</evidence>
<dbReference type="SUPFAM" id="SSF64182">
    <property type="entry name" value="DHH phosphoesterases"/>
    <property type="match status" value="1"/>
</dbReference>
<sequence>MAEIIWEVCPCDYDLQEALAQGLKVSPLTAQVLINRGIRSVEEGRLFLQGGLKALSSPYELPGVNEAVARVEKAVHRKEKVLIYGDYDVDGLTASALLGEILKKLGLEVEYYLPHRLEEGYGVKIGGLETARSLGCHLVITVDCGITATEEAAWAKKNDLDLIITDHHRPGPVLPQALSLINPWLAGGGGALLAGVGVAFKLAQALAEFFSLPPQAGVAAGWALDLVALGTLADAMPLLGENRALVQLGLEELKKAERPGIRALLEVAGLKWDSLDDERVALGLVPRLNAAGRLGSAWPALELLLTSSSQRAWELAQALNLQNQTRQLLEDQVWSEALTQAEEAVTRGDPGLVLTGWGWHPGVLGIVAARLVERFRRPTILISLEPSGKGRGSGRAQEGIDLFQILKNCASYLLAYGGHGQAIGLEIEAEKIPAFQEAFFYALEAASTRETFKPRLKLDAEARLSQLDLSLVEELKALAPFGTANPRPLFLYRGARLISIRQVGPEGAHLKLKLQAEGREVSAIGFRMALPPDISIGSKVDLAFRPEGNTFNGETELELVVEAMRPVAPSPITIKVDSPTSLEVDIWPTGDKDGTVSREARKGWMSTWSGAILEELKGYWEEGSQPVTIILSSGLGVLSCYYGLKSILPPEAGPLVARGPWLPEGKLVIPPSLGILLEPFELWRKDRGQKGREVWSPGAREAGRELSLGHFNYGFTPDPVKLAWEMASQAKRVLIYTEHPSQARRLAQLLWQRGKFKVGLDEGLIFEEKLLLRRQALAGDLKLLVGVGWCPAWFYPAEVVLFTYLPRGKEELELALPLQEERPEVYIAAHALSKGPPLPLDPRGFLAHLYKRLQAISLRKKALYLHNNVASNYLFRCGLNILEELRLINIAPHGEGIKVWVKGVPKSKQDLNRSWRYRQLCRDYEEVFAFWRELTRRRG</sequence>
<comment type="similarity">
    <text evidence="1">Belongs to the RecJ family.</text>
</comment>
<dbReference type="Pfam" id="PF02272">
    <property type="entry name" value="DHHA1"/>
    <property type="match status" value="1"/>
</dbReference>
<dbReference type="InterPro" id="IPR001667">
    <property type="entry name" value="DDH_dom"/>
</dbReference>
<proteinExistence type="inferred from homology"/>
<dbReference type="Pfam" id="PF01368">
    <property type="entry name" value="DHH"/>
    <property type="match status" value="1"/>
</dbReference>
<dbReference type="GO" id="GO:0008409">
    <property type="term" value="F:5'-3' exonuclease activity"/>
    <property type="evidence" value="ECO:0007669"/>
    <property type="project" value="InterPro"/>
</dbReference>
<dbReference type="PANTHER" id="PTHR30255">
    <property type="entry name" value="SINGLE-STRANDED-DNA-SPECIFIC EXONUCLEASE RECJ"/>
    <property type="match status" value="1"/>
</dbReference>
<evidence type="ECO:0000256" key="5">
    <source>
        <dbReference type="ARBA" id="ARBA00022839"/>
    </source>
</evidence>
<evidence type="ECO:0000256" key="2">
    <source>
        <dbReference type="ARBA" id="ARBA00019841"/>
    </source>
</evidence>
<organism evidence="9 10">
    <name type="scientific">Thermanaeromonas toyohensis ToBE</name>
    <dbReference type="NCBI Taxonomy" id="698762"/>
    <lineage>
        <taxon>Bacteria</taxon>
        <taxon>Bacillati</taxon>
        <taxon>Bacillota</taxon>
        <taxon>Clostridia</taxon>
        <taxon>Neomoorellales</taxon>
        <taxon>Neomoorellaceae</taxon>
        <taxon>Thermanaeromonas</taxon>
    </lineage>
</organism>
<dbReference type="GO" id="GO:0003676">
    <property type="term" value="F:nucleic acid binding"/>
    <property type="evidence" value="ECO:0007669"/>
    <property type="project" value="InterPro"/>
</dbReference>
<name>A0A1W1VZR4_9FIRM</name>
<keyword evidence="4" id="KW-0378">Hydrolase</keyword>
<dbReference type="EMBL" id="LT838272">
    <property type="protein sequence ID" value="SMB98847.1"/>
    <property type="molecule type" value="Genomic_DNA"/>
</dbReference>
<dbReference type="AlphaFoldDB" id="A0A1W1VZR4"/>
<dbReference type="NCBIfam" id="TIGR00644">
    <property type="entry name" value="recJ"/>
    <property type="match status" value="1"/>
</dbReference>
<protein>
    <recommendedName>
        <fullName evidence="2">Single-stranded-DNA-specific exonuclease RecJ</fullName>
    </recommendedName>
</protein>
<feature type="domain" description="DDH" evidence="6">
    <location>
        <begin position="80"/>
        <end position="231"/>
    </location>
</feature>
<evidence type="ECO:0000256" key="3">
    <source>
        <dbReference type="ARBA" id="ARBA00022722"/>
    </source>
</evidence>
<evidence type="ECO:0000256" key="4">
    <source>
        <dbReference type="ARBA" id="ARBA00022801"/>
    </source>
</evidence>
<dbReference type="GO" id="GO:0006281">
    <property type="term" value="P:DNA repair"/>
    <property type="evidence" value="ECO:0007669"/>
    <property type="project" value="InterPro"/>
</dbReference>
<accession>A0A1W1VZR4</accession>
<dbReference type="InterPro" id="IPR004610">
    <property type="entry name" value="RecJ"/>
</dbReference>
<dbReference type="InterPro" id="IPR003156">
    <property type="entry name" value="DHHA1_dom"/>
</dbReference>
<dbReference type="InterPro" id="IPR038763">
    <property type="entry name" value="DHH_sf"/>
</dbReference>
<evidence type="ECO:0000313" key="10">
    <source>
        <dbReference type="Proteomes" id="UP000192569"/>
    </source>
</evidence>
<dbReference type="GO" id="GO:0006310">
    <property type="term" value="P:DNA recombination"/>
    <property type="evidence" value="ECO:0007669"/>
    <property type="project" value="InterPro"/>
</dbReference>
<evidence type="ECO:0000313" key="9">
    <source>
        <dbReference type="EMBL" id="SMB98847.1"/>
    </source>
</evidence>
<feature type="domain" description="DHHA1" evidence="7">
    <location>
        <begin position="350"/>
        <end position="441"/>
    </location>
</feature>
<dbReference type="OrthoDB" id="9809852at2"/>
<dbReference type="Gene3D" id="3.90.1640.30">
    <property type="match status" value="1"/>
</dbReference>
<dbReference type="InterPro" id="IPR041122">
    <property type="entry name" value="RecJ_OB"/>
</dbReference>
<keyword evidence="10" id="KW-1185">Reference proteome</keyword>
<reference evidence="9 10" key="1">
    <citation type="submission" date="2017-04" db="EMBL/GenBank/DDBJ databases">
        <authorList>
            <person name="Afonso C.L."/>
            <person name="Miller P.J."/>
            <person name="Scott M.A."/>
            <person name="Spackman E."/>
            <person name="Goraichik I."/>
            <person name="Dimitrov K.M."/>
            <person name="Suarez D.L."/>
            <person name="Swayne D.E."/>
        </authorList>
    </citation>
    <scope>NUCLEOTIDE SEQUENCE [LARGE SCALE GENOMIC DNA]</scope>
    <source>
        <strain evidence="9 10">ToBE</strain>
    </source>
</reference>
<dbReference type="InterPro" id="IPR051673">
    <property type="entry name" value="SSDNA_exonuclease_RecJ"/>
</dbReference>
<dbReference type="RefSeq" id="WP_084666224.1">
    <property type="nucleotide sequence ID" value="NZ_LT838272.1"/>
</dbReference>
<keyword evidence="3" id="KW-0540">Nuclease</keyword>
<dbReference type="STRING" id="698762.SAMN00808754_2582"/>